<keyword evidence="1" id="KW-1133">Transmembrane helix</keyword>
<name>A0A7J3M1C7_ARCFL</name>
<dbReference type="PROSITE" id="PS51487">
    <property type="entry name" value="NBD"/>
    <property type="match status" value="1"/>
</dbReference>
<protein>
    <recommendedName>
        <fullName evidence="2">NBD domain-containing protein</fullName>
    </recommendedName>
</protein>
<proteinExistence type="predicted"/>
<feature type="transmembrane region" description="Helical" evidence="1">
    <location>
        <begin position="52"/>
        <end position="74"/>
    </location>
</feature>
<evidence type="ECO:0000256" key="1">
    <source>
        <dbReference type="SAM" id="Phobius"/>
    </source>
</evidence>
<reference evidence="3" key="1">
    <citation type="journal article" date="2020" name="mSystems">
        <title>Genome- and Community-Level Interaction Insights into Carbon Utilization and Element Cycling Functions of Hydrothermarchaeota in Hydrothermal Sediment.</title>
        <authorList>
            <person name="Zhou Z."/>
            <person name="Liu Y."/>
            <person name="Xu W."/>
            <person name="Pan J."/>
            <person name="Luo Z.H."/>
            <person name="Li M."/>
        </authorList>
    </citation>
    <scope>NUCLEOTIDE SEQUENCE [LARGE SCALE GENOMIC DNA]</scope>
    <source>
        <strain evidence="3">SpSt-587</strain>
    </source>
</reference>
<dbReference type="AlphaFoldDB" id="A0A7J3M1C7"/>
<dbReference type="InterPro" id="IPR023336">
    <property type="entry name" value="RAG_nonamer-bd_dom"/>
</dbReference>
<organism evidence="3">
    <name type="scientific">Archaeoglobus fulgidus</name>
    <dbReference type="NCBI Taxonomy" id="2234"/>
    <lineage>
        <taxon>Archaea</taxon>
        <taxon>Methanobacteriati</taxon>
        <taxon>Methanobacteriota</taxon>
        <taxon>Archaeoglobi</taxon>
        <taxon>Archaeoglobales</taxon>
        <taxon>Archaeoglobaceae</taxon>
        <taxon>Archaeoglobus</taxon>
    </lineage>
</organism>
<feature type="transmembrane region" description="Helical" evidence="1">
    <location>
        <begin position="21"/>
        <end position="46"/>
    </location>
</feature>
<keyword evidence="1" id="KW-0812">Transmembrane</keyword>
<dbReference type="EMBL" id="DSYZ01000068">
    <property type="protein sequence ID" value="HGT82663.1"/>
    <property type="molecule type" value="Genomic_DNA"/>
</dbReference>
<sequence>MDELEAMMEELVKKVRFRDTISAILVSTAFVFFGILLLIVLDVIIVPLSIRGYVAIALLILTWVLMSIGVYLLITIPLPRRFKIVADSNGVVKLLEKGYSGKVFVSRETYRRLPPKVGLRLNLEILDADERELEKYRKQGEELAHALAIAKKLKAKIVSSRKGKIGGVEIITADELE</sequence>
<gene>
    <name evidence="3" type="ORF">ENT52_02940</name>
</gene>
<evidence type="ECO:0000259" key="2">
    <source>
        <dbReference type="PROSITE" id="PS51487"/>
    </source>
</evidence>
<evidence type="ECO:0000313" key="3">
    <source>
        <dbReference type="EMBL" id="HGT82663.1"/>
    </source>
</evidence>
<comment type="caution">
    <text evidence="3">The sequence shown here is derived from an EMBL/GenBank/DDBJ whole genome shotgun (WGS) entry which is preliminary data.</text>
</comment>
<feature type="domain" description="NBD" evidence="2">
    <location>
        <begin position="1"/>
        <end position="9"/>
    </location>
</feature>
<keyword evidence="1" id="KW-0472">Membrane</keyword>
<accession>A0A7J3M1C7</accession>